<feature type="region of interest" description="Disordered" evidence="1">
    <location>
        <begin position="324"/>
        <end position="362"/>
    </location>
</feature>
<sequence>MAPNLPSLMKKTKAFLTPSSSSASIPKFKDGFTKAPTTTSLFPQVDPAIDGEDCDHDCESCHIQYPKGFKIEEDDKLYGHVKGWDTHMLVATGKTDWVKDVQDEKGSVMEAVRECGVEPVHKLMLSASNMPLPPDHDDHPQASAPTTVLLLPAFTFIDNVTPSTVPDLIHQHINPAPTTTTPLNAPPAHFPPTPDSEPRSSSSHRDPTPEPSTSPSTITDSLTTAAATLTTSIANTLQPPSSSPFTSRPCGHRALILLCSQRTRDARCGQSAPLLLREFNRHLRTLGLYRDLHDERPGGVGIYFISHVGGHKYSANVMVYRRAPLPPPSSSGREGNGSLDEDVNKDGGGEDEEGGQVKGEAEGLGQGSQCIWLARVRPEDCEGIVKQTVLKGKVVKPERQLRGGFDRGRGLVSW</sequence>
<dbReference type="CDD" id="cd03062">
    <property type="entry name" value="TRX_Fd_Sucrase"/>
    <property type="match status" value="1"/>
</dbReference>
<proteinExistence type="predicted"/>
<organism evidence="2 3">
    <name type="scientific">Heterodermia speciosa</name>
    <dbReference type="NCBI Taxonomy" id="116794"/>
    <lineage>
        <taxon>Eukaryota</taxon>
        <taxon>Fungi</taxon>
        <taxon>Dikarya</taxon>
        <taxon>Ascomycota</taxon>
        <taxon>Pezizomycotina</taxon>
        <taxon>Lecanoromycetes</taxon>
        <taxon>OSLEUM clade</taxon>
        <taxon>Lecanoromycetidae</taxon>
        <taxon>Caliciales</taxon>
        <taxon>Physciaceae</taxon>
        <taxon>Heterodermia</taxon>
    </lineage>
</organism>
<dbReference type="OrthoDB" id="10253744at2759"/>
<gene>
    <name evidence="2" type="ORF">HETSPECPRED_002717</name>
</gene>
<dbReference type="Pfam" id="PF06999">
    <property type="entry name" value="Suc_Fer-like"/>
    <property type="match status" value="1"/>
</dbReference>
<dbReference type="PANTHER" id="PTHR31902:SF14">
    <property type="entry name" value="ACTIN PATCHES DISTAL PROTEIN 1"/>
    <property type="match status" value="1"/>
</dbReference>
<evidence type="ECO:0000313" key="2">
    <source>
        <dbReference type="EMBL" id="CAF9915998.1"/>
    </source>
</evidence>
<reference evidence="2" key="1">
    <citation type="submission" date="2021-03" db="EMBL/GenBank/DDBJ databases">
        <authorList>
            <person name="Tagirdzhanova G."/>
        </authorList>
    </citation>
    <scope>NUCLEOTIDE SEQUENCE</scope>
</reference>
<accession>A0A8H3IEX0</accession>
<keyword evidence="3" id="KW-1185">Reference proteome</keyword>
<feature type="region of interest" description="Disordered" evidence="1">
    <location>
        <begin position="168"/>
        <end position="219"/>
    </location>
</feature>
<dbReference type="AlphaFoldDB" id="A0A8H3IEX0"/>
<dbReference type="Proteomes" id="UP000664521">
    <property type="component" value="Unassembled WGS sequence"/>
</dbReference>
<protein>
    <submittedName>
        <fullName evidence="2">Uncharacterized protein</fullName>
    </submittedName>
</protein>
<dbReference type="InterPro" id="IPR036249">
    <property type="entry name" value="Thioredoxin-like_sf"/>
</dbReference>
<dbReference type="Gene3D" id="3.40.30.10">
    <property type="entry name" value="Glutaredoxin"/>
    <property type="match status" value="1"/>
</dbReference>
<dbReference type="InterPro" id="IPR009737">
    <property type="entry name" value="Aim32/Apd1-like"/>
</dbReference>
<dbReference type="EMBL" id="CAJPDS010000017">
    <property type="protein sequence ID" value="CAF9915998.1"/>
    <property type="molecule type" value="Genomic_DNA"/>
</dbReference>
<dbReference type="PANTHER" id="PTHR31902">
    <property type="entry name" value="ACTIN PATCHES DISTAL PROTEIN 1"/>
    <property type="match status" value="1"/>
</dbReference>
<comment type="caution">
    <text evidence="2">The sequence shown here is derived from an EMBL/GenBank/DDBJ whole genome shotgun (WGS) entry which is preliminary data.</text>
</comment>
<feature type="compositionally biased region" description="Pro residues" evidence="1">
    <location>
        <begin position="184"/>
        <end position="195"/>
    </location>
</feature>
<dbReference type="SUPFAM" id="SSF52833">
    <property type="entry name" value="Thioredoxin-like"/>
    <property type="match status" value="1"/>
</dbReference>
<evidence type="ECO:0000256" key="1">
    <source>
        <dbReference type="SAM" id="MobiDB-lite"/>
    </source>
</evidence>
<name>A0A8H3IEX0_9LECA</name>
<evidence type="ECO:0000313" key="3">
    <source>
        <dbReference type="Proteomes" id="UP000664521"/>
    </source>
</evidence>
<feature type="compositionally biased region" description="Low complexity" evidence="1">
    <location>
        <begin position="174"/>
        <end position="183"/>
    </location>
</feature>